<reference evidence="1" key="3">
    <citation type="submission" date="2010-09" db="EMBL/GenBank/DDBJ databases">
        <title>Annotation of Gaeumannomyces graminis var. tritici R3-111a-1.</title>
        <authorList>
            <consortium name="The Broad Institute Genome Sequencing Platform"/>
            <person name="Ma L.-J."/>
            <person name="Dead R."/>
            <person name="Young S.K."/>
            <person name="Zeng Q."/>
            <person name="Gargeya S."/>
            <person name="Fitzgerald M."/>
            <person name="Haas B."/>
            <person name="Abouelleil A."/>
            <person name="Alvarado L."/>
            <person name="Arachchi H.M."/>
            <person name="Berlin A."/>
            <person name="Brown A."/>
            <person name="Chapman S.B."/>
            <person name="Chen Z."/>
            <person name="Dunbar C."/>
            <person name="Freedman E."/>
            <person name="Gearin G."/>
            <person name="Gellesch M."/>
            <person name="Goldberg J."/>
            <person name="Griggs A."/>
            <person name="Gujja S."/>
            <person name="Heiman D."/>
            <person name="Howarth C."/>
            <person name="Larson L."/>
            <person name="Lui A."/>
            <person name="MacDonald P.J.P."/>
            <person name="Mehta T."/>
            <person name="Montmayeur A."/>
            <person name="Murphy C."/>
            <person name="Neiman D."/>
            <person name="Pearson M."/>
            <person name="Priest M."/>
            <person name="Roberts A."/>
            <person name="Saif S."/>
            <person name="Shea T."/>
            <person name="Shenoy N."/>
            <person name="Sisk P."/>
            <person name="Stolte C."/>
            <person name="Sykes S."/>
            <person name="Yandava C."/>
            <person name="Wortman J."/>
            <person name="Nusbaum C."/>
            <person name="Birren B."/>
        </authorList>
    </citation>
    <scope>NUCLEOTIDE SEQUENCE</scope>
    <source>
        <strain evidence="1">R3-111a-1</strain>
    </source>
</reference>
<dbReference type="RefSeq" id="XP_009228799.1">
    <property type="nucleotide sequence ID" value="XM_009230535.1"/>
</dbReference>
<sequence length="116" mass="12384">MPAQPSLTSTTKIQFIASTVSSIVKTGIFEEMGHDPSNFAAMCAAQASQPVLRLEAQLLVELARLNGDATAMTEIIDAEMEAALGASGVPADVADNIWAENWERVHAMVFGFFTDP</sequence>
<reference evidence="3" key="1">
    <citation type="submission" date="2010-07" db="EMBL/GenBank/DDBJ databases">
        <title>The genome sequence of Gaeumannomyces graminis var. tritici strain R3-111a-1.</title>
        <authorList>
            <consortium name="The Broad Institute Genome Sequencing Platform"/>
            <person name="Ma L.-J."/>
            <person name="Dead R."/>
            <person name="Young S."/>
            <person name="Zeng Q."/>
            <person name="Koehrsen M."/>
            <person name="Alvarado L."/>
            <person name="Berlin A."/>
            <person name="Chapman S.B."/>
            <person name="Chen Z."/>
            <person name="Freedman E."/>
            <person name="Gellesch M."/>
            <person name="Goldberg J."/>
            <person name="Griggs A."/>
            <person name="Gujja S."/>
            <person name="Heilman E.R."/>
            <person name="Heiman D."/>
            <person name="Hepburn T."/>
            <person name="Howarth C."/>
            <person name="Jen D."/>
            <person name="Larson L."/>
            <person name="Mehta T."/>
            <person name="Neiman D."/>
            <person name="Pearson M."/>
            <person name="Roberts A."/>
            <person name="Saif S."/>
            <person name="Shea T."/>
            <person name="Shenoy N."/>
            <person name="Sisk P."/>
            <person name="Stolte C."/>
            <person name="Sykes S."/>
            <person name="Walk T."/>
            <person name="White J."/>
            <person name="Yandava C."/>
            <person name="Haas B."/>
            <person name="Nusbaum C."/>
            <person name="Birren B."/>
        </authorList>
    </citation>
    <scope>NUCLEOTIDE SEQUENCE [LARGE SCALE GENOMIC DNA]</scope>
    <source>
        <strain evidence="3">R3-111a-1</strain>
    </source>
</reference>
<evidence type="ECO:0000313" key="3">
    <source>
        <dbReference type="Proteomes" id="UP000006039"/>
    </source>
</evidence>
<protein>
    <submittedName>
        <fullName evidence="1 2">Uncharacterized protein</fullName>
    </submittedName>
</protein>
<dbReference type="EnsemblFungi" id="EJT69751">
    <property type="protein sequence ID" value="EJT69751"/>
    <property type="gene ID" value="GGTG_12634"/>
</dbReference>
<dbReference type="Proteomes" id="UP000006039">
    <property type="component" value="Unassembled WGS sequence"/>
</dbReference>
<dbReference type="VEuPathDB" id="FungiDB:GGTG_12634"/>
<evidence type="ECO:0000313" key="2">
    <source>
        <dbReference type="EnsemblFungi" id="EJT69751"/>
    </source>
</evidence>
<dbReference type="HOGENOM" id="CLU_2097037_0_0_1"/>
<organism evidence="1">
    <name type="scientific">Gaeumannomyces tritici (strain R3-111a-1)</name>
    <name type="common">Wheat and barley take-all root rot fungus</name>
    <name type="synonym">Gaeumannomyces graminis var. tritici</name>
    <dbReference type="NCBI Taxonomy" id="644352"/>
    <lineage>
        <taxon>Eukaryota</taxon>
        <taxon>Fungi</taxon>
        <taxon>Dikarya</taxon>
        <taxon>Ascomycota</taxon>
        <taxon>Pezizomycotina</taxon>
        <taxon>Sordariomycetes</taxon>
        <taxon>Sordariomycetidae</taxon>
        <taxon>Magnaporthales</taxon>
        <taxon>Magnaporthaceae</taxon>
        <taxon>Gaeumannomyces</taxon>
    </lineage>
</organism>
<proteinExistence type="predicted"/>
<keyword evidence="3" id="KW-1185">Reference proteome</keyword>
<accession>J3PGK5</accession>
<reference evidence="1" key="2">
    <citation type="submission" date="2010-07" db="EMBL/GenBank/DDBJ databases">
        <authorList>
            <consortium name="The Broad Institute Genome Sequencing Platform"/>
            <consortium name="Broad Institute Genome Sequencing Center for Infectious Disease"/>
            <person name="Ma L.-J."/>
            <person name="Dead R."/>
            <person name="Young S."/>
            <person name="Zeng Q."/>
            <person name="Koehrsen M."/>
            <person name="Alvarado L."/>
            <person name="Berlin A."/>
            <person name="Chapman S.B."/>
            <person name="Chen Z."/>
            <person name="Freedman E."/>
            <person name="Gellesch M."/>
            <person name="Goldberg J."/>
            <person name="Griggs A."/>
            <person name="Gujja S."/>
            <person name="Heilman E.R."/>
            <person name="Heiman D."/>
            <person name="Hepburn T."/>
            <person name="Howarth C."/>
            <person name="Jen D."/>
            <person name="Larson L."/>
            <person name="Mehta T."/>
            <person name="Neiman D."/>
            <person name="Pearson M."/>
            <person name="Roberts A."/>
            <person name="Saif S."/>
            <person name="Shea T."/>
            <person name="Shenoy N."/>
            <person name="Sisk P."/>
            <person name="Stolte C."/>
            <person name="Sykes S."/>
            <person name="Walk T."/>
            <person name="White J."/>
            <person name="Yandava C."/>
            <person name="Haas B."/>
            <person name="Nusbaum C."/>
            <person name="Birren B."/>
        </authorList>
    </citation>
    <scope>NUCLEOTIDE SEQUENCE</scope>
    <source>
        <strain evidence="1">R3-111a-1</strain>
    </source>
</reference>
<dbReference type="EMBL" id="GL385403">
    <property type="protein sequence ID" value="EJT69751.1"/>
    <property type="molecule type" value="Genomic_DNA"/>
</dbReference>
<evidence type="ECO:0000313" key="1">
    <source>
        <dbReference type="EMBL" id="EJT69751.1"/>
    </source>
</evidence>
<dbReference type="AlphaFoldDB" id="J3PGK5"/>
<gene>
    <name evidence="2" type="primary">20353092</name>
    <name evidence="1" type="ORF">GGTG_12634</name>
</gene>
<name>J3PGK5_GAET3</name>
<reference evidence="2" key="4">
    <citation type="journal article" date="2015" name="G3 (Bethesda)">
        <title>Genome sequences of three phytopathogenic species of the Magnaporthaceae family of fungi.</title>
        <authorList>
            <person name="Okagaki L.H."/>
            <person name="Nunes C.C."/>
            <person name="Sailsbery J."/>
            <person name="Clay B."/>
            <person name="Brown D."/>
            <person name="John T."/>
            <person name="Oh Y."/>
            <person name="Young N."/>
            <person name="Fitzgerald M."/>
            <person name="Haas B.J."/>
            <person name="Zeng Q."/>
            <person name="Young S."/>
            <person name="Adiconis X."/>
            <person name="Fan L."/>
            <person name="Levin J.Z."/>
            <person name="Mitchell T.K."/>
            <person name="Okubara P.A."/>
            <person name="Farman M.L."/>
            <person name="Kohn L.M."/>
            <person name="Birren B."/>
            <person name="Ma L.-J."/>
            <person name="Dean R.A."/>
        </authorList>
    </citation>
    <scope>NUCLEOTIDE SEQUENCE</scope>
    <source>
        <strain evidence="2">R3-111a-1</strain>
    </source>
</reference>
<reference evidence="2" key="5">
    <citation type="submission" date="2018-04" db="UniProtKB">
        <authorList>
            <consortium name="EnsemblFungi"/>
        </authorList>
    </citation>
    <scope>IDENTIFICATION</scope>
    <source>
        <strain evidence="2">R3-111a-1</strain>
    </source>
</reference>
<dbReference type="GeneID" id="20353092"/>